<dbReference type="Gene3D" id="1.20.870.10">
    <property type="entry name" value="Son of sevenless (SoS) protein Chain: S domain 1"/>
    <property type="match status" value="1"/>
</dbReference>
<protein>
    <submittedName>
        <fullName evidence="7">Uncharacterized protein</fullName>
    </submittedName>
</protein>
<dbReference type="GO" id="GO:0005886">
    <property type="term" value="C:plasma membrane"/>
    <property type="evidence" value="ECO:0007669"/>
    <property type="project" value="TreeGrafter"/>
</dbReference>
<evidence type="ECO:0000259" key="6">
    <source>
        <dbReference type="PROSITE" id="PS50212"/>
    </source>
</evidence>
<dbReference type="PROSITE" id="PS50009">
    <property type="entry name" value="RASGEF_CAT"/>
    <property type="match status" value="1"/>
</dbReference>
<dbReference type="InterPro" id="IPR036964">
    <property type="entry name" value="RASGEF_cat_dom_sf"/>
</dbReference>
<dbReference type="SUPFAM" id="SSF54236">
    <property type="entry name" value="Ubiquitin-like"/>
    <property type="match status" value="1"/>
</dbReference>
<name>A0A0D2X1E6_CAPO3</name>
<proteinExistence type="predicted"/>
<dbReference type="SUPFAM" id="SSF48366">
    <property type="entry name" value="Ras GEF"/>
    <property type="match status" value="1"/>
</dbReference>
<dbReference type="PANTHER" id="PTHR23113:SF368">
    <property type="entry name" value="CELL DIVISION CONTROL PROTEIN 25"/>
    <property type="match status" value="1"/>
</dbReference>
<dbReference type="Pfam" id="PF00788">
    <property type="entry name" value="RA"/>
    <property type="match status" value="1"/>
</dbReference>
<dbReference type="InterPro" id="IPR023578">
    <property type="entry name" value="Ras_GEF_dom_sf"/>
</dbReference>
<reference evidence="8" key="1">
    <citation type="submission" date="2011-02" db="EMBL/GenBank/DDBJ databases">
        <title>The Genome Sequence of Capsaspora owczarzaki ATCC 30864.</title>
        <authorList>
            <person name="Russ C."/>
            <person name="Cuomo C."/>
            <person name="Burger G."/>
            <person name="Gray M.W."/>
            <person name="Holland P.W.H."/>
            <person name="King N."/>
            <person name="Lang F.B.F."/>
            <person name="Roger A.J."/>
            <person name="Ruiz-Trillo I."/>
            <person name="Young S.K."/>
            <person name="Zeng Q."/>
            <person name="Gargeya S."/>
            <person name="Alvarado L."/>
            <person name="Berlin A."/>
            <person name="Chapman S.B."/>
            <person name="Chen Z."/>
            <person name="Freedman E."/>
            <person name="Gellesch M."/>
            <person name="Goldberg J."/>
            <person name="Griggs A."/>
            <person name="Gujja S."/>
            <person name="Heilman E."/>
            <person name="Heiman D."/>
            <person name="Howarth C."/>
            <person name="Mehta T."/>
            <person name="Neiman D."/>
            <person name="Pearson M."/>
            <person name="Roberts A."/>
            <person name="Saif S."/>
            <person name="Shea T."/>
            <person name="Shenoy N."/>
            <person name="Sisk P."/>
            <person name="Stolte C."/>
            <person name="Sykes S."/>
            <person name="White J."/>
            <person name="Yandava C."/>
            <person name="Haas B."/>
            <person name="Nusbaum C."/>
            <person name="Birren B."/>
        </authorList>
    </citation>
    <scope>NUCLEOTIDE SEQUENCE</scope>
    <source>
        <strain evidence="8">ATCC 30864</strain>
    </source>
</reference>
<feature type="domain" description="Ras-GEF" evidence="4">
    <location>
        <begin position="998"/>
        <end position="1232"/>
    </location>
</feature>
<dbReference type="CDD" id="cd00155">
    <property type="entry name" value="RasGEF"/>
    <property type="match status" value="1"/>
</dbReference>
<dbReference type="PROSITE" id="PS00720">
    <property type="entry name" value="RASGEF"/>
    <property type="match status" value="1"/>
</dbReference>
<dbReference type="EMBL" id="KE346361">
    <property type="protein sequence ID" value="KJE90674.1"/>
    <property type="molecule type" value="Genomic_DNA"/>
</dbReference>
<gene>
    <name evidence="7" type="ORF">CAOG_001944</name>
</gene>
<dbReference type="PANTHER" id="PTHR23113">
    <property type="entry name" value="GUANINE NUCLEOTIDE EXCHANGE FACTOR"/>
    <property type="match status" value="1"/>
</dbReference>
<dbReference type="GO" id="GO:0007265">
    <property type="term" value="P:Ras protein signal transduction"/>
    <property type="evidence" value="ECO:0007669"/>
    <property type="project" value="TreeGrafter"/>
</dbReference>
<dbReference type="InterPro" id="IPR000651">
    <property type="entry name" value="Ras-like_Gua-exchang_fac_N"/>
</dbReference>
<dbReference type="InterPro" id="IPR000159">
    <property type="entry name" value="RA_dom"/>
</dbReference>
<feature type="compositionally biased region" description="Low complexity" evidence="3">
    <location>
        <begin position="591"/>
        <end position="610"/>
    </location>
</feature>
<dbReference type="PROSITE" id="PS50212">
    <property type="entry name" value="RASGEF_NTER"/>
    <property type="match status" value="1"/>
</dbReference>
<dbReference type="AlphaFoldDB" id="A0A0D2X1E6"/>
<keyword evidence="8" id="KW-1185">Reference proteome</keyword>
<dbReference type="SMART" id="SM00147">
    <property type="entry name" value="RasGEF"/>
    <property type="match status" value="1"/>
</dbReference>
<dbReference type="SMART" id="SM00229">
    <property type="entry name" value="RasGEFN"/>
    <property type="match status" value="1"/>
</dbReference>
<dbReference type="GO" id="GO:0005085">
    <property type="term" value="F:guanyl-nucleotide exchange factor activity"/>
    <property type="evidence" value="ECO:0007669"/>
    <property type="project" value="UniProtKB-KW"/>
</dbReference>
<dbReference type="eggNOG" id="KOG3417">
    <property type="taxonomic scope" value="Eukaryota"/>
</dbReference>
<feature type="region of interest" description="Disordered" evidence="3">
    <location>
        <begin position="15"/>
        <end position="133"/>
    </location>
</feature>
<dbReference type="Gene3D" id="3.10.20.90">
    <property type="entry name" value="Phosphatidylinositol 3-kinase Catalytic Subunit, Chain A, domain 1"/>
    <property type="match status" value="1"/>
</dbReference>
<dbReference type="InterPro" id="IPR019804">
    <property type="entry name" value="Ras_G-nucl-exch_fac_CS"/>
</dbReference>
<dbReference type="STRING" id="595528.A0A0D2X1E6"/>
<reference evidence="7" key="2">
    <citation type="submission" date="2011-02" db="EMBL/GenBank/DDBJ databases">
        <title>The Genome Sequence of Capsaspora owczarzaki ATCC 30864.</title>
        <authorList>
            <consortium name="The Broad Institute Genome Sequencing Platform"/>
            <person name="Russ C."/>
            <person name="Cuomo C."/>
            <person name="Burger G."/>
            <person name="Gray M.W."/>
            <person name="Holland P.W.H."/>
            <person name="King N."/>
            <person name="Lang F.B.F."/>
            <person name="Roger A.J."/>
            <person name="Ruiz-Trillo I."/>
            <person name="Young S.K."/>
            <person name="Zeng Q."/>
            <person name="Gargeya S."/>
            <person name="Alvarado L."/>
            <person name="Berlin A."/>
            <person name="Chapman S.B."/>
            <person name="Chen Z."/>
            <person name="Freedman E."/>
            <person name="Gellesch M."/>
            <person name="Goldberg J."/>
            <person name="Griggs A."/>
            <person name="Gujja S."/>
            <person name="Heilman E."/>
            <person name="Heiman D."/>
            <person name="Howarth C."/>
            <person name="Mehta T."/>
            <person name="Neiman D."/>
            <person name="Pearson M."/>
            <person name="Roberts A."/>
            <person name="Saif S."/>
            <person name="Shea T."/>
            <person name="Shenoy N."/>
            <person name="Sisk P."/>
            <person name="Stolte C."/>
            <person name="Sykes S."/>
            <person name="White J."/>
            <person name="Yandava C."/>
            <person name="Haas B."/>
            <person name="Nusbaum C."/>
            <person name="Birren B."/>
        </authorList>
    </citation>
    <scope>NUCLEOTIDE SEQUENCE</scope>
    <source>
        <strain evidence="7">ATCC 30864</strain>
    </source>
</reference>
<dbReference type="Pfam" id="PF00618">
    <property type="entry name" value="RasGEF_N"/>
    <property type="match status" value="1"/>
</dbReference>
<accession>A0A0D2X1E6</accession>
<dbReference type="PROSITE" id="PS50200">
    <property type="entry name" value="RA"/>
    <property type="match status" value="1"/>
</dbReference>
<evidence type="ECO:0000259" key="5">
    <source>
        <dbReference type="PROSITE" id="PS50200"/>
    </source>
</evidence>
<feature type="domain" description="Ras-associating" evidence="5">
    <location>
        <begin position="170"/>
        <end position="263"/>
    </location>
</feature>
<feature type="compositionally biased region" description="Polar residues" evidence="3">
    <location>
        <begin position="113"/>
        <end position="122"/>
    </location>
</feature>
<dbReference type="Gene3D" id="1.10.840.10">
    <property type="entry name" value="Ras guanine-nucleotide exchange factors catalytic domain"/>
    <property type="match status" value="1"/>
</dbReference>
<sequence length="1235" mass="137147">MSLFKKAVAGDAASHGNLNTIGAASSDPTSPSLHHRTSMASLSSKGSSSQLDDATKGGVPPSLASAVGGSMRSLDGSDPDIAARGRLQSKSSQARIEKRALMTPSATRKRGTVKSSNSSASLTPGGKTTGLTVRRQKKALHSELEKKIVRANKTRLALFKFSYPTKDLVFRGILKVHCKEGLTEMASKCIQVTSENICADILPVLAEKFQLQNDPLKYSVFFGLNESDARCLDDNENPLMEELQAALDPLTMESIFYLKHNPSKKITTSVAARAAQVGGLVADDALDTMVIHEDATTMSTLTSMRSRYFPAQRDLQVSCKDFIASKPDLRSQLQPEVIAQLTLVIRSVKDILVLVDTIVAGFHANVKSGIAKNMEYLSASLVRLANAGKRLLANELNNTSEVASALALIEGFLRDLPSTVHNAALMSKVLMVAGMCNEQSADRVPVALLHYLMRCMAEELKIVAAGVKDAYKFATAAVVAASERIVEAVEHTPAYVLFDPAKKGRITAEKEKVAKAAERLVFATKIASGMWPTDNAPYDVVSTCVLLTTPMIAFLQVAKAEGVFKASTYDLDQLRDIHFDADKHIQLAALSTPSESNPTSPNPSNRSSMSDAAAAANRLVVSDAEILENNVNSAIMASLNAYADAVRQATASLVELTVDKKTEQYEEHVRVAEEVSRQFREELESLETFRMAEYAQHAVENGKRPIHVLLHEVLLTWRLCTAFWPPPDANERFVAALRALAAHLDAVLTPLREYISDTTRRVELHQQHKLEQDRNREKIAEMNQLFNRSKLIGQSKDSPSASGAVPRVVTEEEFNNLLKKQLDEPGIVYEDKTQKTVRGGPLDKLIARLTSPSKPDPVFLDTFILTYHSFTTPQKLLDALILRYAVDFPVNTLSAEQKDIYNKRIIIPIRLRVFNALRAWLNKSFDDFLENPTLEVTFSRFTSTMADDLKTASTQLEKLLKRYKIYGPVKEETRAAAKNPPKSILPANLASFTLLDLDPMELARHMAMIDFELYKKIQPKDCLDLAWNKKELQHKARNLLATIDRFSKVLSWVVFTILSEKDLQKRVAVLRMFLRTAEACHEIHNFCSLFAIMGGLETGPIHRLKKTWDLLTAKEKELFGTLSTLVSSTSNHAKYRQEIESIEPPCIPFMGIYLTDLTFIEDGNPDYLPQQPTVINFRKRSQYANVINRLRQYQHMPYNFVLVRQVGAFVSEIATAGSEDEYYELSLQVEPREAS</sequence>
<feature type="domain" description="N-terminal Ras-GEF" evidence="6">
    <location>
        <begin position="833"/>
        <end position="964"/>
    </location>
</feature>
<dbReference type="Proteomes" id="UP000008743">
    <property type="component" value="Unassembled WGS sequence"/>
</dbReference>
<organism evidence="7 8">
    <name type="scientific">Capsaspora owczarzaki (strain ATCC 30864)</name>
    <dbReference type="NCBI Taxonomy" id="595528"/>
    <lineage>
        <taxon>Eukaryota</taxon>
        <taxon>Filasterea</taxon>
        <taxon>Capsaspora</taxon>
    </lineage>
</organism>
<dbReference type="InterPro" id="IPR029071">
    <property type="entry name" value="Ubiquitin-like_domsf"/>
</dbReference>
<feature type="compositionally biased region" description="Low complexity" evidence="3">
    <location>
        <begin position="38"/>
        <end position="49"/>
    </location>
</feature>
<feature type="compositionally biased region" description="Polar residues" evidence="3">
    <location>
        <begin position="16"/>
        <end position="32"/>
    </location>
</feature>
<evidence type="ECO:0000256" key="2">
    <source>
        <dbReference type="PROSITE-ProRule" id="PRU00168"/>
    </source>
</evidence>
<dbReference type="OrthoDB" id="546434at2759"/>
<dbReference type="RefSeq" id="XP_004364812.2">
    <property type="nucleotide sequence ID" value="XM_004364755.2"/>
</dbReference>
<dbReference type="Pfam" id="PF00617">
    <property type="entry name" value="RasGEF"/>
    <property type="match status" value="1"/>
</dbReference>
<dbReference type="EMBL" id="KE346361">
    <property type="protein sequence ID" value="KJE90673.1"/>
    <property type="molecule type" value="Genomic_DNA"/>
</dbReference>
<dbReference type="InterPro" id="IPR008937">
    <property type="entry name" value="Ras-like_GEF"/>
</dbReference>
<evidence type="ECO:0000256" key="3">
    <source>
        <dbReference type="SAM" id="MobiDB-lite"/>
    </source>
</evidence>
<evidence type="ECO:0000259" key="4">
    <source>
        <dbReference type="PROSITE" id="PS50009"/>
    </source>
</evidence>
<evidence type="ECO:0000313" key="8">
    <source>
        <dbReference type="Proteomes" id="UP000008743"/>
    </source>
</evidence>
<keyword evidence="1 2" id="KW-0344">Guanine-nucleotide releasing factor</keyword>
<dbReference type="InterPro" id="IPR001895">
    <property type="entry name" value="RASGEF_cat_dom"/>
</dbReference>
<dbReference type="CDD" id="cd06224">
    <property type="entry name" value="REM"/>
    <property type="match status" value="1"/>
</dbReference>
<feature type="region of interest" description="Disordered" evidence="3">
    <location>
        <begin position="589"/>
        <end position="611"/>
    </location>
</feature>
<evidence type="ECO:0000313" key="7">
    <source>
        <dbReference type="EMBL" id="KJE90674.1"/>
    </source>
</evidence>
<evidence type="ECO:0000256" key="1">
    <source>
        <dbReference type="ARBA" id="ARBA00022658"/>
    </source>
</evidence>
<dbReference type="InParanoid" id="A0A0D2X1E6"/>